<accession>A0A5B0DWY1</accession>
<evidence type="ECO:0000256" key="4">
    <source>
        <dbReference type="ARBA" id="ARBA00022989"/>
    </source>
</evidence>
<sequence>MLAWNMDWVALALAGTILGANYFYGLGQRRFVVSATALIVVLFMSPLCALTAALFSARVVHHILLVAAVAPLLALAFPSGEKRWAVGIGWIAAIHAGIFWFWHAPGVYAYAVTQPLWYWTMQGSLLVSAVWLWRRVFSPLENPGAVALAMLATIVQMGMLGALLTFAGTPLYSQHFATTFSFGLTPLQDQQLAGLTMWVPAALPYLLAAVYRLWPLLGLPEEKEQPWSG</sequence>
<evidence type="ECO:0000256" key="1">
    <source>
        <dbReference type="ARBA" id="ARBA00004651"/>
    </source>
</evidence>
<protein>
    <submittedName>
        <fullName evidence="7">Cytochrome c oxidase assembly protein</fullName>
    </submittedName>
</protein>
<evidence type="ECO:0000256" key="6">
    <source>
        <dbReference type="SAM" id="Phobius"/>
    </source>
</evidence>
<organism evidence="7 8">
    <name type="scientific">Aureimonas fodinaquatilis</name>
    <dbReference type="NCBI Taxonomy" id="2565783"/>
    <lineage>
        <taxon>Bacteria</taxon>
        <taxon>Pseudomonadati</taxon>
        <taxon>Pseudomonadota</taxon>
        <taxon>Alphaproteobacteria</taxon>
        <taxon>Hyphomicrobiales</taxon>
        <taxon>Aurantimonadaceae</taxon>
        <taxon>Aureimonas</taxon>
    </lineage>
</organism>
<keyword evidence="8" id="KW-1185">Reference proteome</keyword>
<feature type="transmembrane region" description="Helical" evidence="6">
    <location>
        <begin position="6"/>
        <end position="24"/>
    </location>
</feature>
<feature type="transmembrane region" description="Helical" evidence="6">
    <location>
        <begin position="84"/>
        <end position="104"/>
    </location>
</feature>
<evidence type="ECO:0000313" key="8">
    <source>
        <dbReference type="Proteomes" id="UP000324738"/>
    </source>
</evidence>
<keyword evidence="4 6" id="KW-1133">Transmembrane helix</keyword>
<dbReference type="OrthoDB" id="259025at2"/>
<feature type="transmembrane region" description="Helical" evidence="6">
    <location>
        <begin position="59"/>
        <end position="77"/>
    </location>
</feature>
<evidence type="ECO:0000256" key="2">
    <source>
        <dbReference type="ARBA" id="ARBA00022475"/>
    </source>
</evidence>
<dbReference type="AlphaFoldDB" id="A0A5B0DWY1"/>
<name>A0A5B0DWY1_9HYPH</name>
<comment type="caution">
    <text evidence="7">The sequence shown here is derived from an EMBL/GenBank/DDBJ whole genome shotgun (WGS) entry which is preliminary data.</text>
</comment>
<keyword evidence="5 6" id="KW-0472">Membrane</keyword>
<reference evidence="7 8" key="1">
    <citation type="submission" date="2019-08" db="EMBL/GenBank/DDBJ databases">
        <title>Aureimonas fodiniaquatilis sp. nov., isolated from a coal mine wastewater.</title>
        <authorList>
            <person name="Kim W."/>
        </authorList>
    </citation>
    <scope>NUCLEOTIDE SEQUENCE [LARGE SCALE GENOMIC DNA]</scope>
    <source>
        <strain evidence="7 8">CAU 1482</strain>
    </source>
</reference>
<evidence type="ECO:0000256" key="3">
    <source>
        <dbReference type="ARBA" id="ARBA00022692"/>
    </source>
</evidence>
<feature type="transmembrane region" description="Helical" evidence="6">
    <location>
        <begin position="145"/>
        <end position="172"/>
    </location>
</feature>
<keyword evidence="3 6" id="KW-0812">Transmembrane</keyword>
<comment type="subcellular location">
    <subcellularLocation>
        <location evidence="1">Cell membrane</location>
        <topology evidence="1">Multi-pass membrane protein</topology>
    </subcellularLocation>
</comment>
<evidence type="ECO:0000256" key="5">
    <source>
        <dbReference type="ARBA" id="ARBA00023136"/>
    </source>
</evidence>
<dbReference type="Proteomes" id="UP000324738">
    <property type="component" value="Unassembled WGS sequence"/>
</dbReference>
<proteinExistence type="predicted"/>
<gene>
    <name evidence="7" type="ORF">FPY71_08950</name>
</gene>
<dbReference type="Pfam" id="PF09678">
    <property type="entry name" value="Caa3_CtaG"/>
    <property type="match status" value="1"/>
</dbReference>
<dbReference type="EMBL" id="VTWH01000002">
    <property type="protein sequence ID" value="KAA0971244.1"/>
    <property type="molecule type" value="Genomic_DNA"/>
</dbReference>
<feature type="transmembrane region" description="Helical" evidence="6">
    <location>
        <begin position="192"/>
        <end position="214"/>
    </location>
</feature>
<evidence type="ECO:0000313" key="7">
    <source>
        <dbReference type="EMBL" id="KAA0971244.1"/>
    </source>
</evidence>
<dbReference type="InterPro" id="IPR019108">
    <property type="entry name" value="Caa3_assmbl_CtaG-rel"/>
</dbReference>
<dbReference type="GO" id="GO:0005886">
    <property type="term" value="C:plasma membrane"/>
    <property type="evidence" value="ECO:0007669"/>
    <property type="project" value="UniProtKB-SubCell"/>
</dbReference>
<feature type="transmembrane region" description="Helical" evidence="6">
    <location>
        <begin position="116"/>
        <end position="133"/>
    </location>
</feature>
<keyword evidence="2" id="KW-1003">Cell membrane</keyword>
<feature type="transmembrane region" description="Helical" evidence="6">
    <location>
        <begin position="31"/>
        <end position="53"/>
    </location>
</feature>